<evidence type="ECO:0000256" key="4">
    <source>
        <dbReference type="ARBA" id="ARBA00022989"/>
    </source>
</evidence>
<dbReference type="PANTHER" id="PTHR24246:SF27">
    <property type="entry name" value="ADENOSINE RECEPTOR, ISOFORM A"/>
    <property type="match status" value="1"/>
</dbReference>
<keyword evidence="6 10" id="KW-0472">Membrane</keyword>
<dbReference type="EnsemblMetazoa" id="XM_038210653.1">
    <property type="protein sequence ID" value="XP_038066581.1"/>
    <property type="gene ID" value="LOC119736297"/>
</dbReference>
<proteinExistence type="predicted"/>
<dbReference type="Gene3D" id="1.20.1070.10">
    <property type="entry name" value="Rhodopsin 7-helix transmembrane proteins"/>
    <property type="match status" value="1"/>
</dbReference>
<evidence type="ECO:0000256" key="9">
    <source>
        <dbReference type="ARBA" id="ARBA00023224"/>
    </source>
</evidence>
<dbReference type="PROSITE" id="PS50262">
    <property type="entry name" value="G_PROTEIN_RECEP_F1_2"/>
    <property type="match status" value="1"/>
</dbReference>
<evidence type="ECO:0000313" key="12">
    <source>
        <dbReference type="EnsemblMetazoa" id="XP_038066581.1"/>
    </source>
</evidence>
<feature type="transmembrane region" description="Helical" evidence="10">
    <location>
        <begin position="236"/>
        <end position="255"/>
    </location>
</feature>
<evidence type="ECO:0000256" key="8">
    <source>
        <dbReference type="ARBA" id="ARBA00023180"/>
    </source>
</evidence>
<feature type="transmembrane region" description="Helical" evidence="10">
    <location>
        <begin position="73"/>
        <end position="99"/>
    </location>
</feature>
<feature type="domain" description="G-protein coupled receptors family 1 profile" evidence="11">
    <location>
        <begin position="23"/>
        <end position="250"/>
    </location>
</feature>
<keyword evidence="7" id="KW-0675">Receptor</keyword>
<keyword evidence="9" id="KW-0807">Transducer</keyword>
<feature type="transmembrane region" description="Helical" evidence="10">
    <location>
        <begin position="138"/>
        <end position="163"/>
    </location>
</feature>
<dbReference type="PRINTS" id="PR00237">
    <property type="entry name" value="GPCRRHODOPSN"/>
</dbReference>
<dbReference type="Pfam" id="PF00001">
    <property type="entry name" value="7tm_1"/>
    <property type="match status" value="1"/>
</dbReference>
<keyword evidence="4 10" id="KW-1133">Transmembrane helix</keyword>
<dbReference type="InterPro" id="IPR000276">
    <property type="entry name" value="GPCR_Rhodpsn"/>
</dbReference>
<dbReference type="PANTHER" id="PTHR24246">
    <property type="entry name" value="OLFACTORY RECEPTOR AND ADENOSINE RECEPTOR"/>
    <property type="match status" value="1"/>
</dbReference>
<evidence type="ECO:0000256" key="3">
    <source>
        <dbReference type="ARBA" id="ARBA00022692"/>
    </source>
</evidence>
<dbReference type="OrthoDB" id="5955379at2759"/>
<dbReference type="CDD" id="cd00637">
    <property type="entry name" value="7tm_classA_rhodopsin-like"/>
    <property type="match status" value="1"/>
</dbReference>
<keyword evidence="13" id="KW-1185">Reference proteome</keyword>
<keyword evidence="2" id="KW-1003">Cell membrane</keyword>
<keyword evidence="5" id="KW-0297">G-protein coupled receptor</keyword>
<evidence type="ECO:0000313" key="13">
    <source>
        <dbReference type="Proteomes" id="UP000887568"/>
    </source>
</evidence>
<comment type="subcellular location">
    <subcellularLocation>
        <location evidence="1">Cell membrane</location>
        <topology evidence="1">Multi-pass membrane protein</topology>
    </subcellularLocation>
</comment>
<feature type="transmembrane region" description="Helical" evidence="10">
    <location>
        <begin position="111"/>
        <end position="132"/>
    </location>
</feature>
<evidence type="ECO:0000256" key="2">
    <source>
        <dbReference type="ARBA" id="ARBA00022475"/>
    </source>
</evidence>
<accession>A0A914ATA5</accession>
<dbReference type="Proteomes" id="UP000887568">
    <property type="component" value="Unplaced"/>
</dbReference>
<feature type="transmembrane region" description="Helical" evidence="10">
    <location>
        <begin position="189"/>
        <end position="216"/>
    </location>
</feature>
<dbReference type="GO" id="GO:0004930">
    <property type="term" value="F:G protein-coupled receptor activity"/>
    <property type="evidence" value="ECO:0007669"/>
    <property type="project" value="UniProtKB-KW"/>
</dbReference>
<evidence type="ECO:0000259" key="11">
    <source>
        <dbReference type="PROSITE" id="PS50262"/>
    </source>
</evidence>
<protein>
    <recommendedName>
        <fullName evidence="11">G-protein coupled receptors family 1 profile domain-containing protein</fullName>
    </recommendedName>
</protein>
<dbReference type="SUPFAM" id="SSF81321">
    <property type="entry name" value="Family A G protein-coupled receptor-like"/>
    <property type="match status" value="1"/>
</dbReference>
<reference evidence="12" key="1">
    <citation type="submission" date="2022-11" db="UniProtKB">
        <authorList>
            <consortium name="EnsemblMetazoa"/>
        </authorList>
    </citation>
    <scope>IDENTIFICATION</scope>
</reference>
<dbReference type="InterPro" id="IPR017452">
    <property type="entry name" value="GPCR_Rhodpsn_7TM"/>
</dbReference>
<organism evidence="12 13">
    <name type="scientific">Patiria miniata</name>
    <name type="common">Bat star</name>
    <name type="synonym">Asterina miniata</name>
    <dbReference type="NCBI Taxonomy" id="46514"/>
    <lineage>
        <taxon>Eukaryota</taxon>
        <taxon>Metazoa</taxon>
        <taxon>Echinodermata</taxon>
        <taxon>Eleutherozoa</taxon>
        <taxon>Asterozoa</taxon>
        <taxon>Asteroidea</taxon>
        <taxon>Valvatacea</taxon>
        <taxon>Valvatida</taxon>
        <taxon>Asterinidae</taxon>
        <taxon>Patiria</taxon>
    </lineage>
</organism>
<dbReference type="GO" id="GO:0005886">
    <property type="term" value="C:plasma membrane"/>
    <property type="evidence" value="ECO:0007669"/>
    <property type="project" value="UniProtKB-SubCell"/>
</dbReference>
<dbReference type="OMA" id="INQQENG"/>
<dbReference type="AlphaFoldDB" id="A0A914ATA5"/>
<dbReference type="GeneID" id="119736297"/>
<keyword evidence="3 10" id="KW-0812">Transmembrane</keyword>
<feature type="transmembrane region" description="Helical" evidence="10">
    <location>
        <begin position="41"/>
        <end position="61"/>
    </location>
</feature>
<sequence length="281" mass="31672">MELGALDVATIAVEVIGGLAIACNLMAVAVFATTKSLHRKYYWFILNLVLADIASPTLAIVQQVRPGKAPVALVRGAAFAAELSILSVALNNFLAIVIPSRYDVIVTRCRMVVYCLFIWVLSLSTFLVLTYIQEYAFWIVRPLLSLTVIILTGILYCVVFLTIKKYRESHASTTGNDQTADRLRRTRRLMITFTVILVTSCVCQIPFCSINIMIFFSGKDLWGQDYSVLVFHKWSVAFVLLSSLANPFIYWWRLVDFRSRFCKKKNADETELATVNTQAPM</sequence>
<feature type="transmembrane region" description="Helical" evidence="10">
    <location>
        <begin position="12"/>
        <end position="34"/>
    </location>
</feature>
<dbReference type="RefSeq" id="XP_038066581.1">
    <property type="nucleotide sequence ID" value="XM_038210653.1"/>
</dbReference>
<name>A0A914ATA5_PATMI</name>
<keyword evidence="8" id="KW-0325">Glycoprotein</keyword>
<evidence type="ECO:0000256" key="6">
    <source>
        <dbReference type="ARBA" id="ARBA00023136"/>
    </source>
</evidence>
<evidence type="ECO:0000256" key="5">
    <source>
        <dbReference type="ARBA" id="ARBA00023040"/>
    </source>
</evidence>
<evidence type="ECO:0000256" key="7">
    <source>
        <dbReference type="ARBA" id="ARBA00023170"/>
    </source>
</evidence>
<evidence type="ECO:0000256" key="10">
    <source>
        <dbReference type="SAM" id="Phobius"/>
    </source>
</evidence>
<evidence type="ECO:0000256" key="1">
    <source>
        <dbReference type="ARBA" id="ARBA00004651"/>
    </source>
</evidence>